<dbReference type="PANTHER" id="PTHR43877">
    <property type="entry name" value="AMINOALKYLPHOSPHONATE N-ACETYLTRANSFERASE-RELATED-RELATED"/>
    <property type="match status" value="1"/>
</dbReference>
<dbReference type="SUPFAM" id="SSF55729">
    <property type="entry name" value="Acyl-CoA N-acyltransferases (Nat)"/>
    <property type="match status" value="1"/>
</dbReference>
<evidence type="ECO:0000313" key="4">
    <source>
        <dbReference type="EMBL" id="GGU46174.1"/>
    </source>
</evidence>
<evidence type="ECO:0000256" key="1">
    <source>
        <dbReference type="ARBA" id="ARBA00022679"/>
    </source>
</evidence>
<dbReference type="RefSeq" id="WP_189552066.1">
    <property type="nucleotide sequence ID" value="NZ_BMTP01000009.1"/>
</dbReference>
<dbReference type="PROSITE" id="PS51186">
    <property type="entry name" value="GNAT"/>
    <property type="match status" value="1"/>
</dbReference>
<dbReference type="InterPro" id="IPR016181">
    <property type="entry name" value="Acyl_CoA_acyltransferase"/>
</dbReference>
<evidence type="ECO:0000259" key="3">
    <source>
        <dbReference type="PROSITE" id="PS51186"/>
    </source>
</evidence>
<organism evidence="4 5">
    <name type="scientific">Streptomyces lavendofoliae</name>
    <dbReference type="NCBI Taxonomy" id="67314"/>
    <lineage>
        <taxon>Bacteria</taxon>
        <taxon>Bacillati</taxon>
        <taxon>Actinomycetota</taxon>
        <taxon>Actinomycetes</taxon>
        <taxon>Kitasatosporales</taxon>
        <taxon>Streptomycetaceae</taxon>
        <taxon>Streptomyces</taxon>
    </lineage>
</organism>
<sequence length="187" mass="20917">MDTAPPRAADVLTYRDADEADVPVLVDLVQSAYRGDSSRAGWTTEADILEGRRTDPEGVREVIATPGSRLLVVERDGDLVACCQLEHRGDAAYFGMFAVRPGLQGGGLGRRVIAEAERLAVTEWGVREMHMTVISVRDELIAWYERRGYRRTGRMTPFPYGDERFGVPQRDDLRFELLVKDLPPAHS</sequence>
<dbReference type="Gene3D" id="3.40.630.30">
    <property type="match status" value="1"/>
</dbReference>
<dbReference type="GO" id="GO:0016747">
    <property type="term" value="F:acyltransferase activity, transferring groups other than amino-acyl groups"/>
    <property type="evidence" value="ECO:0007669"/>
    <property type="project" value="InterPro"/>
</dbReference>
<gene>
    <name evidence="4" type="ORF">GCM10010274_38090</name>
</gene>
<dbReference type="PANTHER" id="PTHR43877:SF2">
    <property type="entry name" value="AMINOALKYLPHOSPHONATE N-ACETYLTRANSFERASE-RELATED"/>
    <property type="match status" value="1"/>
</dbReference>
<keyword evidence="1" id="KW-0808">Transferase</keyword>
<reference evidence="4" key="1">
    <citation type="journal article" date="2014" name="Int. J. Syst. Evol. Microbiol.">
        <title>Complete genome sequence of Corynebacterium casei LMG S-19264T (=DSM 44701T), isolated from a smear-ripened cheese.</title>
        <authorList>
            <consortium name="US DOE Joint Genome Institute (JGI-PGF)"/>
            <person name="Walter F."/>
            <person name="Albersmeier A."/>
            <person name="Kalinowski J."/>
            <person name="Ruckert C."/>
        </authorList>
    </citation>
    <scope>NUCLEOTIDE SEQUENCE</scope>
    <source>
        <strain evidence="4">JCM 4391</strain>
    </source>
</reference>
<keyword evidence="2" id="KW-0012">Acyltransferase</keyword>
<dbReference type="InterPro" id="IPR000182">
    <property type="entry name" value="GNAT_dom"/>
</dbReference>
<name>A0A918I173_9ACTN</name>
<dbReference type="AlphaFoldDB" id="A0A918I173"/>
<keyword evidence="5" id="KW-1185">Reference proteome</keyword>
<dbReference type="InterPro" id="IPR050832">
    <property type="entry name" value="Bact_Acetyltransf"/>
</dbReference>
<evidence type="ECO:0000256" key="2">
    <source>
        <dbReference type="ARBA" id="ARBA00023315"/>
    </source>
</evidence>
<evidence type="ECO:0000313" key="5">
    <source>
        <dbReference type="Proteomes" id="UP000636661"/>
    </source>
</evidence>
<feature type="domain" description="N-acetyltransferase" evidence="3">
    <location>
        <begin position="12"/>
        <end position="180"/>
    </location>
</feature>
<comment type="caution">
    <text evidence="4">The sequence shown here is derived from an EMBL/GenBank/DDBJ whole genome shotgun (WGS) entry which is preliminary data.</text>
</comment>
<reference evidence="4" key="2">
    <citation type="submission" date="2020-09" db="EMBL/GenBank/DDBJ databases">
        <authorList>
            <person name="Sun Q."/>
            <person name="Ohkuma M."/>
        </authorList>
    </citation>
    <scope>NUCLEOTIDE SEQUENCE</scope>
    <source>
        <strain evidence="4">JCM 4391</strain>
    </source>
</reference>
<dbReference type="Proteomes" id="UP000636661">
    <property type="component" value="Unassembled WGS sequence"/>
</dbReference>
<dbReference type="EMBL" id="BMTP01000009">
    <property type="protein sequence ID" value="GGU46174.1"/>
    <property type="molecule type" value="Genomic_DNA"/>
</dbReference>
<proteinExistence type="predicted"/>
<protein>
    <submittedName>
        <fullName evidence="4">N-acetyltransferase</fullName>
    </submittedName>
</protein>
<dbReference type="Pfam" id="PF00583">
    <property type="entry name" value="Acetyltransf_1"/>
    <property type="match status" value="1"/>
</dbReference>
<accession>A0A918I173</accession>